<organism evidence="1 2">
    <name type="scientific">Tetradesmus obliquus</name>
    <name type="common">Green alga</name>
    <name type="synonym">Acutodesmus obliquus</name>
    <dbReference type="NCBI Taxonomy" id="3088"/>
    <lineage>
        <taxon>Eukaryota</taxon>
        <taxon>Viridiplantae</taxon>
        <taxon>Chlorophyta</taxon>
        <taxon>core chlorophytes</taxon>
        <taxon>Chlorophyceae</taxon>
        <taxon>CS clade</taxon>
        <taxon>Sphaeropleales</taxon>
        <taxon>Scenedesmaceae</taxon>
        <taxon>Tetradesmus</taxon>
    </lineage>
</organism>
<name>A0ABY8UJ34_TETOB</name>
<evidence type="ECO:0000313" key="2">
    <source>
        <dbReference type="Proteomes" id="UP001244341"/>
    </source>
</evidence>
<sequence>MNETGIIIKAGNVTIVGVKIESAAAAALVTDSSSSSSSVNVTAAAANLKTRSAAFNGSLGFFTLGVEVQVLGEFALQRAMDWQYNTTVKAWTTSVAMAGKFTLTRDETVQGQTVSSQSMDSRVNGSLSLYSSVYPGPGFNGVYDWAGQLELNPDPFIVWAG</sequence>
<protein>
    <submittedName>
        <fullName evidence="1">Uncharacterized protein</fullName>
    </submittedName>
</protein>
<proteinExistence type="predicted"/>
<evidence type="ECO:0000313" key="1">
    <source>
        <dbReference type="EMBL" id="WIA21370.1"/>
    </source>
</evidence>
<reference evidence="1 2" key="1">
    <citation type="submission" date="2023-05" db="EMBL/GenBank/DDBJ databases">
        <title>A 100% complete, gapless, phased diploid assembly of the Scenedesmus obliquus UTEX 3031 genome.</title>
        <authorList>
            <person name="Biondi T.C."/>
            <person name="Hanschen E.R."/>
            <person name="Kwon T."/>
            <person name="Eng W."/>
            <person name="Kruse C.P.S."/>
            <person name="Koehler S.I."/>
            <person name="Kunde Y."/>
            <person name="Gleasner C.D."/>
            <person name="You Mak K.T."/>
            <person name="Polle J."/>
            <person name="Hovde B.T."/>
            <person name="Starkenburg S.R."/>
        </authorList>
    </citation>
    <scope>NUCLEOTIDE SEQUENCE [LARGE SCALE GENOMIC DNA]</scope>
    <source>
        <strain evidence="1 2">DOE0152z</strain>
    </source>
</reference>
<dbReference type="EMBL" id="CP126220">
    <property type="protein sequence ID" value="WIA21370.1"/>
    <property type="molecule type" value="Genomic_DNA"/>
</dbReference>
<keyword evidence="2" id="KW-1185">Reference proteome</keyword>
<accession>A0ABY8UJ34</accession>
<dbReference type="Proteomes" id="UP001244341">
    <property type="component" value="Chromosome 13b"/>
</dbReference>
<gene>
    <name evidence="1" type="ORF">OEZ85_000589</name>
</gene>